<evidence type="ECO:0000256" key="2">
    <source>
        <dbReference type="ARBA" id="ARBA00022737"/>
    </source>
</evidence>
<evidence type="ECO:0000313" key="11">
    <source>
        <dbReference type="Proteomes" id="UP000095009"/>
    </source>
</evidence>
<dbReference type="SMART" id="SM00271">
    <property type="entry name" value="DnaJ"/>
    <property type="match status" value="1"/>
</dbReference>
<dbReference type="GO" id="GO:0006457">
    <property type="term" value="P:protein folding"/>
    <property type="evidence" value="ECO:0007669"/>
    <property type="project" value="InterPro"/>
</dbReference>
<dbReference type="PROSITE" id="PS50076">
    <property type="entry name" value="DNAJ_2"/>
    <property type="match status" value="1"/>
</dbReference>
<dbReference type="InterPro" id="IPR044713">
    <property type="entry name" value="DNJA1/2-like"/>
</dbReference>
<dbReference type="SUPFAM" id="SSF57938">
    <property type="entry name" value="DnaJ/Hsp40 cysteine-rich domain"/>
    <property type="match status" value="1"/>
</dbReference>
<dbReference type="SUPFAM" id="SSF49493">
    <property type="entry name" value="HSP40/DnaJ peptide-binding domain"/>
    <property type="match status" value="2"/>
</dbReference>
<evidence type="ECO:0000256" key="7">
    <source>
        <dbReference type="SAM" id="SignalP"/>
    </source>
</evidence>
<evidence type="ECO:0000256" key="6">
    <source>
        <dbReference type="PROSITE-ProRule" id="PRU00546"/>
    </source>
</evidence>
<evidence type="ECO:0000256" key="3">
    <source>
        <dbReference type="ARBA" id="ARBA00022771"/>
    </source>
</evidence>
<keyword evidence="11" id="KW-1185">Reference proteome</keyword>
<evidence type="ECO:0000256" key="4">
    <source>
        <dbReference type="ARBA" id="ARBA00022833"/>
    </source>
</evidence>
<dbReference type="InterPro" id="IPR002939">
    <property type="entry name" value="DnaJ_C"/>
</dbReference>
<dbReference type="OrthoDB" id="550424at2759"/>
<protein>
    <submittedName>
        <fullName evidence="10">DnaJ-domain-containing protein</fullName>
    </submittedName>
</protein>
<dbReference type="CDD" id="cd06257">
    <property type="entry name" value="DnaJ"/>
    <property type="match status" value="1"/>
</dbReference>
<feature type="zinc finger region" description="CR-type" evidence="6">
    <location>
        <begin position="152"/>
        <end position="234"/>
    </location>
</feature>
<dbReference type="STRING" id="857566.A0A1E3PJU5"/>
<dbReference type="FunFam" id="2.10.230.10:FF:000001">
    <property type="entry name" value="DnaJ subfamily A member 2"/>
    <property type="match status" value="1"/>
</dbReference>
<keyword evidence="7" id="KW-0732">Signal</keyword>
<dbReference type="GO" id="GO:0008270">
    <property type="term" value="F:zinc ion binding"/>
    <property type="evidence" value="ECO:0007669"/>
    <property type="project" value="UniProtKB-KW"/>
</dbReference>
<name>A0A1E3PJU5_9ASCO</name>
<dbReference type="GO" id="GO:0030544">
    <property type="term" value="F:Hsp70 protein binding"/>
    <property type="evidence" value="ECO:0007669"/>
    <property type="project" value="InterPro"/>
</dbReference>
<dbReference type="SUPFAM" id="SSF46565">
    <property type="entry name" value="Chaperone J-domain"/>
    <property type="match status" value="1"/>
</dbReference>
<proteinExistence type="predicted"/>
<dbReference type="Gene3D" id="2.10.230.10">
    <property type="entry name" value="Heat shock protein DnaJ, cysteine-rich domain"/>
    <property type="match status" value="1"/>
</dbReference>
<keyword evidence="5" id="KW-0143">Chaperone</keyword>
<evidence type="ECO:0000259" key="8">
    <source>
        <dbReference type="PROSITE" id="PS50076"/>
    </source>
</evidence>
<feature type="domain" description="CR-type" evidence="9">
    <location>
        <begin position="152"/>
        <end position="234"/>
    </location>
</feature>
<accession>A0A1E3PJU5</accession>
<dbReference type="CDD" id="cd10719">
    <property type="entry name" value="DnaJ_zf"/>
    <property type="match status" value="1"/>
</dbReference>
<dbReference type="PROSITE" id="PS00636">
    <property type="entry name" value="DNAJ_1"/>
    <property type="match status" value="1"/>
</dbReference>
<dbReference type="EMBL" id="KV454409">
    <property type="protein sequence ID" value="ODQ65685.1"/>
    <property type="molecule type" value="Genomic_DNA"/>
</dbReference>
<feature type="domain" description="J" evidence="8">
    <location>
        <begin position="26"/>
        <end position="91"/>
    </location>
</feature>
<keyword evidence="4 6" id="KW-0862">Zinc</keyword>
<dbReference type="AlphaFoldDB" id="A0A1E3PJU5"/>
<dbReference type="PRINTS" id="PR00625">
    <property type="entry name" value="JDOMAIN"/>
</dbReference>
<evidence type="ECO:0000259" key="9">
    <source>
        <dbReference type="PROSITE" id="PS51188"/>
    </source>
</evidence>
<dbReference type="Proteomes" id="UP000095009">
    <property type="component" value="Unassembled WGS sequence"/>
</dbReference>
<dbReference type="Gene3D" id="2.60.260.20">
    <property type="entry name" value="Urease metallochaperone UreE, N-terminal domain"/>
    <property type="match status" value="2"/>
</dbReference>
<dbReference type="PROSITE" id="PS51188">
    <property type="entry name" value="ZF_CR"/>
    <property type="match status" value="1"/>
</dbReference>
<feature type="signal peptide" evidence="7">
    <location>
        <begin position="1"/>
        <end position="23"/>
    </location>
</feature>
<organism evidence="10 11">
    <name type="scientific">Nadsonia fulvescens var. elongata DSM 6958</name>
    <dbReference type="NCBI Taxonomy" id="857566"/>
    <lineage>
        <taxon>Eukaryota</taxon>
        <taxon>Fungi</taxon>
        <taxon>Dikarya</taxon>
        <taxon>Ascomycota</taxon>
        <taxon>Saccharomycotina</taxon>
        <taxon>Dipodascomycetes</taxon>
        <taxon>Dipodascales</taxon>
        <taxon>Dipodascales incertae sedis</taxon>
        <taxon>Nadsonia</taxon>
    </lineage>
</organism>
<feature type="chain" id="PRO_5009133874" evidence="7">
    <location>
        <begin position="24"/>
        <end position="375"/>
    </location>
</feature>
<sequence>MTKLRLIAILLLGLLCLVSGILAERDYYEVLGVKKDATIKEIRSAYRNLSKKYHPDKNPGDDSVSEKFVEVGAAYEILSDSDKRAKYDRFGHEGVNNGQGGGGGNQGHAFDIFKNFFGNGGQGHGGHYQGGRPRGHNTETTMSVTLGQLYNGDDIDFTIDLQGLCNKCDGSGSSDGVVKKCKACQGQGIKLIRHQLAPGMFQQFQTTCDMCQGKGKVIAKPCGHCHGTKVMRQNRKYNLFIEPGTASIHRYAYVGEGDAIPDADSGDLLIDVIESKNGNMGYRRRQNNLFRTEVLSLKEAMNGNWVRTLNTLGQESLLLSRKAGEIVLNGEIEIVKGQGMPIYEHEDTFGDLYVTYIVILPAGKKQSTKVKHDEL</sequence>
<dbReference type="InterPro" id="IPR008971">
    <property type="entry name" value="HSP40/DnaJ_pept-bd"/>
</dbReference>
<dbReference type="Pfam" id="PF01556">
    <property type="entry name" value="DnaJ_C"/>
    <property type="match status" value="1"/>
</dbReference>
<keyword evidence="2" id="KW-0677">Repeat</keyword>
<keyword evidence="3 6" id="KW-0863">Zinc-finger</keyword>
<dbReference type="InterPro" id="IPR036410">
    <property type="entry name" value="HSP_DnaJ_Cys-rich_dom_sf"/>
</dbReference>
<keyword evidence="1 6" id="KW-0479">Metal-binding</keyword>
<dbReference type="InterPro" id="IPR036869">
    <property type="entry name" value="J_dom_sf"/>
</dbReference>
<dbReference type="GO" id="GO:0051082">
    <property type="term" value="F:unfolded protein binding"/>
    <property type="evidence" value="ECO:0007669"/>
    <property type="project" value="InterPro"/>
</dbReference>
<dbReference type="InterPro" id="IPR018253">
    <property type="entry name" value="DnaJ_domain_CS"/>
</dbReference>
<evidence type="ECO:0000256" key="1">
    <source>
        <dbReference type="ARBA" id="ARBA00022723"/>
    </source>
</evidence>
<evidence type="ECO:0000256" key="5">
    <source>
        <dbReference type="ARBA" id="ARBA00023186"/>
    </source>
</evidence>
<dbReference type="Pfam" id="PF00226">
    <property type="entry name" value="DnaJ"/>
    <property type="match status" value="1"/>
</dbReference>
<gene>
    <name evidence="10" type="ORF">NADFUDRAFT_50969</name>
</gene>
<reference evidence="10 11" key="1">
    <citation type="journal article" date="2016" name="Proc. Natl. Acad. Sci. U.S.A.">
        <title>Comparative genomics of biotechnologically important yeasts.</title>
        <authorList>
            <person name="Riley R."/>
            <person name="Haridas S."/>
            <person name="Wolfe K.H."/>
            <person name="Lopes M.R."/>
            <person name="Hittinger C.T."/>
            <person name="Goeker M."/>
            <person name="Salamov A.A."/>
            <person name="Wisecaver J.H."/>
            <person name="Long T.M."/>
            <person name="Calvey C.H."/>
            <person name="Aerts A.L."/>
            <person name="Barry K.W."/>
            <person name="Choi C."/>
            <person name="Clum A."/>
            <person name="Coughlan A.Y."/>
            <person name="Deshpande S."/>
            <person name="Douglass A.P."/>
            <person name="Hanson S.J."/>
            <person name="Klenk H.-P."/>
            <person name="LaButti K.M."/>
            <person name="Lapidus A."/>
            <person name="Lindquist E.A."/>
            <person name="Lipzen A.M."/>
            <person name="Meier-Kolthoff J.P."/>
            <person name="Ohm R.A."/>
            <person name="Otillar R.P."/>
            <person name="Pangilinan J.L."/>
            <person name="Peng Y."/>
            <person name="Rokas A."/>
            <person name="Rosa C.A."/>
            <person name="Scheuner C."/>
            <person name="Sibirny A.A."/>
            <person name="Slot J.C."/>
            <person name="Stielow J.B."/>
            <person name="Sun H."/>
            <person name="Kurtzman C.P."/>
            <person name="Blackwell M."/>
            <person name="Grigoriev I.V."/>
            <person name="Jeffries T.W."/>
        </authorList>
    </citation>
    <scope>NUCLEOTIDE SEQUENCE [LARGE SCALE GENOMIC DNA]</scope>
    <source>
        <strain evidence="10 11">DSM 6958</strain>
    </source>
</reference>
<dbReference type="PANTHER" id="PTHR43888">
    <property type="entry name" value="DNAJ-LIKE-2, ISOFORM A-RELATED"/>
    <property type="match status" value="1"/>
</dbReference>
<dbReference type="InterPro" id="IPR001623">
    <property type="entry name" value="DnaJ_domain"/>
</dbReference>
<dbReference type="InterPro" id="IPR001305">
    <property type="entry name" value="HSP_DnaJ_Cys-rich_dom"/>
</dbReference>
<dbReference type="Gene3D" id="1.10.287.110">
    <property type="entry name" value="DnaJ domain"/>
    <property type="match status" value="1"/>
</dbReference>
<evidence type="ECO:0000313" key="10">
    <source>
        <dbReference type="EMBL" id="ODQ65685.1"/>
    </source>
</evidence>
<dbReference type="Pfam" id="PF00684">
    <property type="entry name" value="DnaJ_CXXCXGXG"/>
    <property type="match status" value="1"/>
</dbReference>